<organism evidence="8 9">
    <name type="scientific">Bombardia bombarda</name>
    <dbReference type="NCBI Taxonomy" id="252184"/>
    <lineage>
        <taxon>Eukaryota</taxon>
        <taxon>Fungi</taxon>
        <taxon>Dikarya</taxon>
        <taxon>Ascomycota</taxon>
        <taxon>Pezizomycotina</taxon>
        <taxon>Sordariomycetes</taxon>
        <taxon>Sordariomycetidae</taxon>
        <taxon>Sordariales</taxon>
        <taxon>Lasiosphaeriaceae</taxon>
        <taxon>Bombardia</taxon>
    </lineage>
</organism>
<dbReference type="GO" id="GO:0000978">
    <property type="term" value="F:RNA polymerase II cis-regulatory region sequence-specific DNA binding"/>
    <property type="evidence" value="ECO:0007669"/>
    <property type="project" value="TreeGrafter"/>
</dbReference>
<dbReference type="Gene3D" id="4.10.280.10">
    <property type="entry name" value="Helix-loop-helix DNA-binding domain"/>
    <property type="match status" value="1"/>
</dbReference>
<dbReference type="GO" id="GO:0005634">
    <property type="term" value="C:nucleus"/>
    <property type="evidence" value="ECO:0007669"/>
    <property type="project" value="UniProtKB-SubCell"/>
</dbReference>
<dbReference type="Proteomes" id="UP001174934">
    <property type="component" value="Unassembled WGS sequence"/>
</dbReference>
<evidence type="ECO:0000256" key="3">
    <source>
        <dbReference type="ARBA" id="ARBA00023125"/>
    </source>
</evidence>
<dbReference type="GO" id="GO:0046983">
    <property type="term" value="F:protein dimerization activity"/>
    <property type="evidence" value="ECO:0007669"/>
    <property type="project" value="InterPro"/>
</dbReference>
<evidence type="ECO:0000313" key="8">
    <source>
        <dbReference type="EMBL" id="KAK0634690.1"/>
    </source>
</evidence>
<evidence type="ECO:0000313" key="9">
    <source>
        <dbReference type="Proteomes" id="UP001174934"/>
    </source>
</evidence>
<feature type="non-terminal residue" evidence="8">
    <location>
        <position position="1"/>
    </location>
</feature>
<protein>
    <recommendedName>
        <fullName evidence="7">BHLH domain-containing protein</fullName>
    </recommendedName>
</protein>
<evidence type="ECO:0000256" key="4">
    <source>
        <dbReference type="ARBA" id="ARBA00023163"/>
    </source>
</evidence>
<dbReference type="PANTHER" id="PTHR15741">
    <property type="entry name" value="BASIC HELIX-LOOP-HELIX ZIP TRANSCRIPTION FACTOR"/>
    <property type="match status" value="1"/>
</dbReference>
<dbReference type="EMBL" id="JAULSR010000001">
    <property type="protein sequence ID" value="KAK0634690.1"/>
    <property type="molecule type" value="Genomic_DNA"/>
</dbReference>
<evidence type="ECO:0000256" key="5">
    <source>
        <dbReference type="ARBA" id="ARBA00023242"/>
    </source>
</evidence>
<dbReference type="InterPro" id="IPR036638">
    <property type="entry name" value="HLH_DNA-bd_sf"/>
</dbReference>
<evidence type="ECO:0000259" key="7">
    <source>
        <dbReference type="PROSITE" id="PS50888"/>
    </source>
</evidence>
<keyword evidence="2" id="KW-0805">Transcription regulation</keyword>
<evidence type="ECO:0000256" key="1">
    <source>
        <dbReference type="ARBA" id="ARBA00004123"/>
    </source>
</evidence>
<name>A0AA39XJ94_9PEZI</name>
<sequence length="78" mass="8866">QKAPRENLTEEQKRNNHIKSEQKRRTQIKEGFDDLCNLVPKLVTGGFSKSAVLTTAGSWLSDLLEGNRMLAQELKQLK</sequence>
<gene>
    <name evidence="8" type="ORF">B0T17DRAFT_475413</name>
</gene>
<dbReference type="InterPro" id="IPR011598">
    <property type="entry name" value="bHLH_dom"/>
</dbReference>
<keyword evidence="3" id="KW-0238">DNA-binding</keyword>
<comment type="subcellular location">
    <subcellularLocation>
        <location evidence="1">Nucleus</location>
    </subcellularLocation>
</comment>
<evidence type="ECO:0000256" key="2">
    <source>
        <dbReference type="ARBA" id="ARBA00023015"/>
    </source>
</evidence>
<keyword evidence="5" id="KW-0539">Nucleus</keyword>
<comment type="caution">
    <text evidence="8">The sequence shown here is derived from an EMBL/GenBank/DDBJ whole genome shotgun (WGS) entry which is preliminary data.</text>
</comment>
<evidence type="ECO:0000256" key="6">
    <source>
        <dbReference type="SAM" id="MobiDB-lite"/>
    </source>
</evidence>
<dbReference type="SUPFAM" id="SSF47459">
    <property type="entry name" value="HLH, helix-loop-helix DNA-binding domain"/>
    <property type="match status" value="1"/>
</dbReference>
<dbReference type="PANTHER" id="PTHR15741:SF27">
    <property type="entry name" value="TRANSCRIPTION FACTOR AP-4"/>
    <property type="match status" value="1"/>
</dbReference>
<feature type="region of interest" description="Disordered" evidence="6">
    <location>
        <begin position="1"/>
        <end position="26"/>
    </location>
</feature>
<dbReference type="GO" id="GO:0000981">
    <property type="term" value="F:DNA-binding transcription factor activity, RNA polymerase II-specific"/>
    <property type="evidence" value="ECO:0007669"/>
    <property type="project" value="TreeGrafter"/>
</dbReference>
<proteinExistence type="predicted"/>
<dbReference type="Pfam" id="PF00010">
    <property type="entry name" value="HLH"/>
    <property type="match status" value="1"/>
</dbReference>
<dbReference type="AlphaFoldDB" id="A0AA39XJ94"/>
<keyword evidence="4" id="KW-0804">Transcription</keyword>
<dbReference type="InterPro" id="IPR052207">
    <property type="entry name" value="Max-like/E-box_TFs"/>
</dbReference>
<keyword evidence="9" id="KW-1185">Reference proteome</keyword>
<reference evidence="8" key="1">
    <citation type="submission" date="2023-06" db="EMBL/GenBank/DDBJ databases">
        <title>Genome-scale phylogeny and comparative genomics of the fungal order Sordariales.</title>
        <authorList>
            <consortium name="Lawrence Berkeley National Laboratory"/>
            <person name="Hensen N."/>
            <person name="Bonometti L."/>
            <person name="Westerberg I."/>
            <person name="Brannstrom I.O."/>
            <person name="Guillou S."/>
            <person name="Cros-Aarteil S."/>
            <person name="Calhoun S."/>
            <person name="Haridas S."/>
            <person name="Kuo A."/>
            <person name="Mondo S."/>
            <person name="Pangilinan J."/>
            <person name="Riley R."/>
            <person name="LaButti K."/>
            <person name="Andreopoulos B."/>
            <person name="Lipzen A."/>
            <person name="Chen C."/>
            <person name="Yanf M."/>
            <person name="Daum C."/>
            <person name="Ng V."/>
            <person name="Clum A."/>
            <person name="Steindorff A."/>
            <person name="Ohm R."/>
            <person name="Martin F."/>
            <person name="Silar P."/>
            <person name="Natvig D."/>
            <person name="Lalanne C."/>
            <person name="Gautier V."/>
            <person name="Ament-velasquez S.L."/>
            <person name="Kruys A."/>
            <person name="Hutchinson M.I."/>
            <person name="Powell A.J."/>
            <person name="Barry K."/>
            <person name="Miller A.N."/>
            <person name="Grigoriev I.V."/>
            <person name="Debuchy R."/>
            <person name="Gladieux P."/>
            <person name="Thoren M.H."/>
            <person name="Johannesson H."/>
        </authorList>
    </citation>
    <scope>NUCLEOTIDE SEQUENCE</scope>
    <source>
        <strain evidence="8">SMH3391-2</strain>
    </source>
</reference>
<accession>A0AA39XJ94</accession>
<feature type="non-terminal residue" evidence="8">
    <location>
        <position position="78"/>
    </location>
</feature>
<dbReference type="PROSITE" id="PS50888">
    <property type="entry name" value="BHLH"/>
    <property type="match status" value="1"/>
</dbReference>
<feature type="domain" description="BHLH" evidence="7">
    <location>
        <begin position="12"/>
        <end position="63"/>
    </location>
</feature>